<feature type="compositionally biased region" description="Low complexity" evidence="1">
    <location>
        <begin position="120"/>
        <end position="147"/>
    </location>
</feature>
<protein>
    <recommendedName>
        <fullName evidence="6">Mid2 domain-containing protein</fullName>
    </recommendedName>
</protein>
<gene>
    <name evidence="4" type="ORF">B0H16DRAFT_788557</name>
</gene>
<comment type="caution">
    <text evidence="4">The sequence shown here is derived from an EMBL/GenBank/DDBJ whole genome shotgun (WGS) entry which is preliminary data.</text>
</comment>
<keyword evidence="5" id="KW-1185">Reference proteome</keyword>
<evidence type="ECO:0000256" key="1">
    <source>
        <dbReference type="SAM" id="MobiDB-lite"/>
    </source>
</evidence>
<keyword evidence="2" id="KW-1133">Transmembrane helix</keyword>
<dbReference type="EMBL" id="JARKIB010000058">
    <property type="protein sequence ID" value="KAJ7752623.1"/>
    <property type="molecule type" value="Genomic_DNA"/>
</dbReference>
<dbReference type="Proteomes" id="UP001215598">
    <property type="component" value="Unassembled WGS sequence"/>
</dbReference>
<evidence type="ECO:0000256" key="3">
    <source>
        <dbReference type="SAM" id="SignalP"/>
    </source>
</evidence>
<keyword evidence="3" id="KW-0732">Signal</keyword>
<name>A0AAD7IXL8_9AGAR</name>
<reference evidence="4" key="1">
    <citation type="submission" date="2023-03" db="EMBL/GenBank/DDBJ databases">
        <title>Massive genome expansion in bonnet fungi (Mycena s.s.) driven by repeated elements and novel gene families across ecological guilds.</title>
        <authorList>
            <consortium name="Lawrence Berkeley National Laboratory"/>
            <person name="Harder C.B."/>
            <person name="Miyauchi S."/>
            <person name="Viragh M."/>
            <person name="Kuo A."/>
            <person name="Thoen E."/>
            <person name="Andreopoulos B."/>
            <person name="Lu D."/>
            <person name="Skrede I."/>
            <person name="Drula E."/>
            <person name="Henrissat B."/>
            <person name="Morin E."/>
            <person name="Kohler A."/>
            <person name="Barry K."/>
            <person name="LaButti K."/>
            <person name="Morin E."/>
            <person name="Salamov A."/>
            <person name="Lipzen A."/>
            <person name="Mereny Z."/>
            <person name="Hegedus B."/>
            <person name="Baldrian P."/>
            <person name="Stursova M."/>
            <person name="Weitz H."/>
            <person name="Taylor A."/>
            <person name="Grigoriev I.V."/>
            <person name="Nagy L.G."/>
            <person name="Martin F."/>
            <person name="Kauserud H."/>
        </authorList>
    </citation>
    <scope>NUCLEOTIDE SEQUENCE</scope>
    <source>
        <strain evidence="4">CBHHK182m</strain>
    </source>
</reference>
<feature type="signal peptide" evidence="3">
    <location>
        <begin position="1"/>
        <end position="20"/>
    </location>
</feature>
<keyword evidence="2" id="KW-0812">Transmembrane</keyword>
<keyword evidence="2" id="KW-0472">Membrane</keyword>
<feature type="region of interest" description="Disordered" evidence="1">
    <location>
        <begin position="120"/>
        <end position="166"/>
    </location>
</feature>
<evidence type="ECO:0000256" key="2">
    <source>
        <dbReference type="SAM" id="Phobius"/>
    </source>
</evidence>
<dbReference type="AlphaFoldDB" id="A0AAD7IXL8"/>
<accession>A0AAD7IXL8</accession>
<organism evidence="4 5">
    <name type="scientific">Mycena metata</name>
    <dbReference type="NCBI Taxonomy" id="1033252"/>
    <lineage>
        <taxon>Eukaryota</taxon>
        <taxon>Fungi</taxon>
        <taxon>Dikarya</taxon>
        <taxon>Basidiomycota</taxon>
        <taxon>Agaricomycotina</taxon>
        <taxon>Agaricomycetes</taxon>
        <taxon>Agaricomycetidae</taxon>
        <taxon>Agaricales</taxon>
        <taxon>Marasmiineae</taxon>
        <taxon>Mycenaceae</taxon>
        <taxon>Mycena</taxon>
    </lineage>
</organism>
<feature type="chain" id="PRO_5041909724" description="Mid2 domain-containing protein" evidence="3">
    <location>
        <begin position="21"/>
        <end position="332"/>
    </location>
</feature>
<feature type="transmembrane region" description="Helical" evidence="2">
    <location>
        <begin position="173"/>
        <end position="195"/>
    </location>
</feature>
<evidence type="ECO:0000313" key="4">
    <source>
        <dbReference type="EMBL" id="KAJ7752623.1"/>
    </source>
</evidence>
<proteinExistence type="predicted"/>
<sequence>MMFTATSILLALSFGHLVRALELEIFTGTGIPVVTDAPISARAPGDHGSNPTGTITLTETETSTTTSTWTGLTTSFTTVFPTGTSGTFGPACSDPSACVTLTETVTASAIIFIPAPTRGPATSTTVTAATSAPTQTSPSASVDQPSSSSPPAPTTTSSELPALKPNHSNRTQALIGGILGGLAAVGIAVAILFMLRRRRLQKRQRDSRWLVDPATMTSRESEGPASALGAGAPVGHGEYLGEKAVLLRAELERQLRVAQEEVTTRRLTMTGGPIVQAASASETGGSTTTLSPEQQLAILTARVKELENQQRQFALAEIAPPDYFAQVGQASI</sequence>
<evidence type="ECO:0008006" key="6">
    <source>
        <dbReference type="Google" id="ProtNLM"/>
    </source>
</evidence>
<evidence type="ECO:0000313" key="5">
    <source>
        <dbReference type="Proteomes" id="UP001215598"/>
    </source>
</evidence>